<dbReference type="RefSeq" id="WP_009868646.1">
    <property type="nucleotide sequence ID" value="NZ_JXSL01000033.1"/>
</dbReference>
<accession>A0A0C2YAT5</accession>
<dbReference type="Pfam" id="PF22284">
    <property type="entry name" value="DUF6961"/>
    <property type="match status" value="1"/>
</dbReference>
<proteinExistence type="predicted"/>
<evidence type="ECO:0000313" key="1">
    <source>
        <dbReference type="EMBL" id="KIL96874.1"/>
    </source>
</evidence>
<name>A0A0C2YAT5_PARME</name>
<evidence type="ECO:0000313" key="2">
    <source>
        <dbReference type="Proteomes" id="UP000031971"/>
    </source>
</evidence>
<dbReference type="EMBL" id="JXSL01000033">
    <property type="protein sequence ID" value="KIL96874.1"/>
    <property type="molecule type" value="Genomic_DNA"/>
</dbReference>
<dbReference type="InterPro" id="IPR054234">
    <property type="entry name" value="DUF6961"/>
</dbReference>
<reference evidence="1 2" key="1">
    <citation type="submission" date="2015-01" db="EMBL/GenBank/DDBJ databases">
        <title>Genome Sequence of Magnetospirillum magnetotacticum Strain MS-1.</title>
        <authorList>
            <person name="Marinov G.K."/>
            <person name="Smalley M.D."/>
            <person name="DeSalvo G."/>
        </authorList>
    </citation>
    <scope>NUCLEOTIDE SEQUENCE [LARGE SCALE GENOMIC DNA]</scope>
    <source>
        <strain evidence="1 2">MS-1</strain>
    </source>
</reference>
<comment type="caution">
    <text evidence="1">The sequence shown here is derived from an EMBL/GenBank/DDBJ whole genome shotgun (WGS) entry which is preliminary data.</text>
</comment>
<sequence>MPVSDPDIWRAAKLLIDRHGDEAPVHAAMRCDDLMAAGDTEGWAVWRHICNAIDELLRPVPNEGESRH</sequence>
<dbReference type="Proteomes" id="UP000031971">
    <property type="component" value="Unassembled WGS sequence"/>
</dbReference>
<gene>
    <name evidence="1" type="ORF">CCC_01367</name>
</gene>
<dbReference type="AlphaFoldDB" id="A0A0C2YAT5"/>
<organism evidence="1 2">
    <name type="scientific">Paramagnetospirillum magnetotacticum MS-1</name>
    <dbReference type="NCBI Taxonomy" id="272627"/>
    <lineage>
        <taxon>Bacteria</taxon>
        <taxon>Pseudomonadati</taxon>
        <taxon>Pseudomonadota</taxon>
        <taxon>Alphaproteobacteria</taxon>
        <taxon>Rhodospirillales</taxon>
        <taxon>Magnetospirillaceae</taxon>
        <taxon>Paramagnetospirillum</taxon>
    </lineage>
</organism>
<dbReference type="OrthoDB" id="7275126at2"/>
<protein>
    <submittedName>
        <fullName evidence="1">Uncharacterized protein</fullName>
    </submittedName>
</protein>
<keyword evidence="2" id="KW-1185">Reference proteome</keyword>
<dbReference type="STRING" id="272627.CCC_01367"/>